<dbReference type="SUPFAM" id="SSF52467">
    <property type="entry name" value="DHS-like NAD/FAD-binding domain"/>
    <property type="match status" value="1"/>
</dbReference>
<keyword evidence="3" id="KW-1185">Reference proteome</keyword>
<keyword evidence="1" id="KW-0808">Transferase</keyword>
<evidence type="ECO:0000256" key="1">
    <source>
        <dbReference type="ARBA" id="ARBA00022679"/>
    </source>
</evidence>
<name>A0AAN9P6W0_CROPI</name>
<gene>
    <name evidence="2" type="ORF">RIF29_00147</name>
</gene>
<dbReference type="EMBL" id="JAYWIO010000001">
    <property type="protein sequence ID" value="KAK7287102.1"/>
    <property type="molecule type" value="Genomic_DNA"/>
</dbReference>
<dbReference type="Gene3D" id="3.40.50.1220">
    <property type="entry name" value="TPP-binding domain"/>
    <property type="match status" value="1"/>
</dbReference>
<dbReference type="Proteomes" id="UP001372338">
    <property type="component" value="Unassembled WGS sequence"/>
</dbReference>
<dbReference type="AlphaFoldDB" id="A0AAN9P6W0"/>
<organism evidence="2 3">
    <name type="scientific">Crotalaria pallida</name>
    <name type="common">Smooth rattlebox</name>
    <name type="synonym">Crotalaria striata</name>
    <dbReference type="NCBI Taxonomy" id="3830"/>
    <lineage>
        <taxon>Eukaryota</taxon>
        <taxon>Viridiplantae</taxon>
        <taxon>Streptophyta</taxon>
        <taxon>Embryophyta</taxon>
        <taxon>Tracheophyta</taxon>
        <taxon>Spermatophyta</taxon>
        <taxon>Magnoliopsida</taxon>
        <taxon>eudicotyledons</taxon>
        <taxon>Gunneridae</taxon>
        <taxon>Pentapetalae</taxon>
        <taxon>rosids</taxon>
        <taxon>fabids</taxon>
        <taxon>Fabales</taxon>
        <taxon>Fabaceae</taxon>
        <taxon>Papilionoideae</taxon>
        <taxon>50 kb inversion clade</taxon>
        <taxon>genistoids sensu lato</taxon>
        <taxon>core genistoids</taxon>
        <taxon>Crotalarieae</taxon>
        <taxon>Crotalaria</taxon>
    </lineage>
</organism>
<dbReference type="GO" id="GO:0016740">
    <property type="term" value="F:transferase activity"/>
    <property type="evidence" value="ECO:0007669"/>
    <property type="project" value="UniProtKB-KW"/>
</dbReference>
<dbReference type="InterPro" id="IPR026591">
    <property type="entry name" value="Sirtuin_cat_small_dom_sf"/>
</dbReference>
<evidence type="ECO:0000313" key="3">
    <source>
        <dbReference type="Proteomes" id="UP001372338"/>
    </source>
</evidence>
<dbReference type="Gene3D" id="3.30.1600.10">
    <property type="entry name" value="SIR2/SIRT2 'Small Domain"/>
    <property type="match status" value="1"/>
</dbReference>
<comment type="caution">
    <text evidence="2">The sequence shown here is derived from an EMBL/GenBank/DDBJ whole genome shotgun (WGS) entry which is preliminary data.</text>
</comment>
<dbReference type="InterPro" id="IPR029035">
    <property type="entry name" value="DHS-like_NAD/FAD-binding_dom"/>
</dbReference>
<accession>A0AAN9P6W0</accession>
<reference evidence="2 3" key="1">
    <citation type="submission" date="2024-01" db="EMBL/GenBank/DDBJ databases">
        <title>The genomes of 5 underutilized Papilionoideae crops provide insights into root nodulation and disease resistanc.</title>
        <authorList>
            <person name="Yuan L."/>
        </authorList>
    </citation>
    <scope>NUCLEOTIDE SEQUENCE [LARGE SCALE GENOMIC DNA]</scope>
    <source>
        <strain evidence="2">ZHUSHIDOU_FW_LH</strain>
        <tissue evidence="2">Leaf</tissue>
    </source>
</reference>
<protein>
    <submittedName>
        <fullName evidence="2">Uncharacterized protein</fullName>
    </submittedName>
</protein>
<sequence length="69" mass="7860">MSRTVAPHYSLIFSELKINRNMLGSHVCIDHAYRRNTDFGDALPPKEMNPAEKHCKQADIVLCLGTRFT</sequence>
<proteinExistence type="predicted"/>
<evidence type="ECO:0000313" key="2">
    <source>
        <dbReference type="EMBL" id="KAK7287102.1"/>
    </source>
</evidence>